<dbReference type="SUPFAM" id="SSF54928">
    <property type="entry name" value="RNA-binding domain, RBD"/>
    <property type="match status" value="1"/>
</dbReference>
<dbReference type="KEGG" id="hazt:108683098"/>
<evidence type="ECO:0000256" key="2">
    <source>
        <dbReference type="ARBA" id="ARBA00022884"/>
    </source>
</evidence>
<evidence type="ECO:0000256" key="4">
    <source>
        <dbReference type="SAM" id="Coils"/>
    </source>
</evidence>
<dbReference type="PANTHER" id="PTHR12311">
    <property type="entry name" value="ACTIVATOR OF BASAL TRANSCRIPTION 1"/>
    <property type="match status" value="1"/>
</dbReference>
<keyword evidence="2" id="KW-0694">RNA-binding</keyword>
<proteinExistence type="predicted"/>
<dbReference type="OrthoDB" id="287393at2759"/>
<dbReference type="InterPro" id="IPR039119">
    <property type="entry name" value="ABT1/Esf2"/>
</dbReference>
<dbReference type="RefSeq" id="XP_018027869.1">
    <property type="nucleotide sequence ID" value="XM_018172380.1"/>
</dbReference>
<dbReference type="InterPro" id="IPR035979">
    <property type="entry name" value="RBD_domain_sf"/>
</dbReference>
<evidence type="ECO:0000256" key="3">
    <source>
        <dbReference type="ARBA" id="ARBA00023242"/>
    </source>
</evidence>
<dbReference type="InterPro" id="IPR034353">
    <property type="entry name" value="ABT1/ESF2_RRM"/>
</dbReference>
<dbReference type="CDD" id="cd12263">
    <property type="entry name" value="RRM_ABT1_like"/>
    <property type="match status" value="1"/>
</dbReference>
<dbReference type="GO" id="GO:0000480">
    <property type="term" value="P:endonucleolytic cleavage in 5'-ETS of tricistronic rRNA transcript (SSU-rRNA, 5.8S rRNA, LSU-rRNA)"/>
    <property type="evidence" value="ECO:0007669"/>
    <property type="project" value="TreeGrafter"/>
</dbReference>
<comment type="subcellular location">
    <subcellularLocation>
        <location evidence="1">Nucleus</location>
    </subcellularLocation>
</comment>
<organism evidence="5 6">
    <name type="scientific">Hyalella azteca</name>
    <name type="common">Amphipod</name>
    <dbReference type="NCBI Taxonomy" id="294128"/>
    <lineage>
        <taxon>Eukaryota</taxon>
        <taxon>Metazoa</taxon>
        <taxon>Ecdysozoa</taxon>
        <taxon>Arthropoda</taxon>
        <taxon>Crustacea</taxon>
        <taxon>Multicrustacea</taxon>
        <taxon>Malacostraca</taxon>
        <taxon>Eumalacostraca</taxon>
        <taxon>Peracarida</taxon>
        <taxon>Amphipoda</taxon>
        <taxon>Senticaudata</taxon>
        <taxon>Talitrida</taxon>
        <taxon>Talitroidea</taxon>
        <taxon>Hyalellidae</taxon>
        <taxon>Hyalella</taxon>
    </lineage>
</organism>
<keyword evidence="5" id="KW-1185">Reference proteome</keyword>
<dbReference type="GO" id="GO:0000447">
    <property type="term" value="P:endonucleolytic cleavage in ITS1 to separate SSU-rRNA from 5.8S rRNA and LSU-rRNA from tricistronic rRNA transcript (SSU-rRNA, 5.8S rRNA, LSU-rRNA)"/>
    <property type="evidence" value="ECO:0007669"/>
    <property type="project" value="TreeGrafter"/>
</dbReference>
<keyword evidence="3" id="KW-0539">Nucleus</keyword>
<dbReference type="OMA" id="TRKHNDF"/>
<gene>
    <name evidence="6" type="primary">LOC108683098</name>
</gene>
<name>A0A8B7PNT9_HYAAZ</name>
<dbReference type="AlphaFoldDB" id="A0A8B7PNT9"/>
<reference evidence="6" key="1">
    <citation type="submission" date="2025-08" db="UniProtKB">
        <authorList>
            <consortium name="RefSeq"/>
        </authorList>
    </citation>
    <scope>IDENTIFICATION</scope>
    <source>
        <tissue evidence="6">Whole organism</tissue>
    </source>
</reference>
<dbReference type="GO" id="GO:0000472">
    <property type="term" value="P:endonucleolytic cleavage to generate mature 5'-end of SSU-rRNA from (SSU-rRNA, 5.8S rRNA, LSU-rRNA)"/>
    <property type="evidence" value="ECO:0007669"/>
    <property type="project" value="TreeGrafter"/>
</dbReference>
<sequence length="272" mass="31330">MALKTKNSDSFKAVETNNRLENISQDESKTNQNVRVKKRIPGIVYMSTVPFGMTIQGIVSLLSKFGEIGRVFFQNAEKENYIGGESGGSYGRSVAKAKSTRHRRTIRYSEAWIEFLSKRRAKWVAEMLNNTPVGGKKKAIYYDCLWNMKYISKLKWDMLSRRIKYEREMRQRQLANEVRQVAEETEQYIKAAQVAERLEKKGALAGGKANSKAAVGIKQRLTEEEILKKQELKKLKEQKYKTKIQKAKARKIKNKNSVSSEADKKFNVFAEK</sequence>
<feature type="coiled-coil region" evidence="4">
    <location>
        <begin position="181"/>
        <end position="238"/>
    </location>
</feature>
<accession>A0A8B7PNT9</accession>
<evidence type="ECO:0000313" key="6">
    <source>
        <dbReference type="RefSeq" id="XP_018027869.1"/>
    </source>
</evidence>
<dbReference type="Proteomes" id="UP000694843">
    <property type="component" value="Unplaced"/>
</dbReference>
<evidence type="ECO:0000313" key="5">
    <source>
        <dbReference type="Proteomes" id="UP000694843"/>
    </source>
</evidence>
<dbReference type="GO" id="GO:0034462">
    <property type="term" value="P:small-subunit processome assembly"/>
    <property type="evidence" value="ECO:0007669"/>
    <property type="project" value="TreeGrafter"/>
</dbReference>
<keyword evidence="4" id="KW-0175">Coiled coil</keyword>
<dbReference type="GO" id="GO:0005730">
    <property type="term" value="C:nucleolus"/>
    <property type="evidence" value="ECO:0007669"/>
    <property type="project" value="TreeGrafter"/>
</dbReference>
<dbReference type="PANTHER" id="PTHR12311:SF7">
    <property type="entry name" value="ACTIVATOR OF BASAL TRANSCRIPTION 1"/>
    <property type="match status" value="1"/>
</dbReference>
<protein>
    <submittedName>
        <fullName evidence="6">Pre-rRNA-processing protein ESF2</fullName>
    </submittedName>
</protein>
<dbReference type="GO" id="GO:0003723">
    <property type="term" value="F:RNA binding"/>
    <property type="evidence" value="ECO:0007669"/>
    <property type="project" value="UniProtKB-KW"/>
</dbReference>
<dbReference type="GeneID" id="108683098"/>
<evidence type="ECO:0000256" key="1">
    <source>
        <dbReference type="ARBA" id="ARBA00004123"/>
    </source>
</evidence>